<accession>R4Z3C2</accession>
<dbReference type="EMBL" id="CANL01000056">
    <property type="protein sequence ID" value="CCM65170.1"/>
    <property type="molecule type" value="Genomic_DNA"/>
</dbReference>
<gene>
    <name evidence="1" type="ORF">BN381_60074</name>
</gene>
<reference evidence="1 2" key="1">
    <citation type="journal article" date="2013" name="ISME J.">
        <title>Metabolic model for the filamentous 'Candidatus Microthrix parvicella' based on genomic and metagenomic analyses.</title>
        <authorList>
            <person name="Jon McIlroy S."/>
            <person name="Kristiansen R."/>
            <person name="Albertsen M."/>
            <person name="Michael Karst S."/>
            <person name="Rossetti S."/>
            <person name="Lund Nielsen J."/>
            <person name="Tandoi V."/>
            <person name="James Seviour R."/>
            <person name="Nielsen P.H."/>
        </authorList>
    </citation>
    <scope>NUCLEOTIDE SEQUENCE [LARGE SCALE GENOMIC DNA]</scope>
    <source>
        <strain evidence="1 2">RN1</strain>
    </source>
</reference>
<name>R4Z3C2_9ACTN</name>
<keyword evidence="2" id="KW-1185">Reference proteome</keyword>
<dbReference type="STRING" id="1229780.BN381_60074"/>
<evidence type="ECO:0000313" key="2">
    <source>
        <dbReference type="Proteomes" id="UP000018291"/>
    </source>
</evidence>
<evidence type="ECO:0000313" key="1">
    <source>
        <dbReference type="EMBL" id="CCM65170.1"/>
    </source>
</evidence>
<dbReference type="Proteomes" id="UP000018291">
    <property type="component" value="Unassembled WGS sequence"/>
</dbReference>
<dbReference type="RefSeq" id="WP_012229659.1">
    <property type="nucleotide sequence ID" value="NZ_HG422565.1"/>
</dbReference>
<dbReference type="AlphaFoldDB" id="R4Z3C2"/>
<protein>
    <submittedName>
        <fullName evidence="1">Uncharacterized protein</fullName>
    </submittedName>
</protein>
<proteinExistence type="predicted"/>
<organism evidence="1 2">
    <name type="scientific">Candidatus Neomicrothrix parvicella RN1</name>
    <dbReference type="NCBI Taxonomy" id="1229780"/>
    <lineage>
        <taxon>Bacteria</taxon>
        <taxon>Bacillati</taxon>
        <taxon>Actinomycetota</taxon>
        <taxon>Acidimicrobiia</taxon>
        <taxon>Acidimicrobiales</taxon>
        <taxon>Microthrixaceae</taxon>
        <taxon>Candidatus Neomicrothrix</taxon>
    </lineage>
</organism>
<sequence length="61" mass="6792">MIFDGYDRETVATFRHSINREDLPLVASTIGTTPDDREAEFQLGVKCLVQGISAELEHGQI</sequence>
<dbReference type="HOGENOM" id="CLU_2913850_0_0_11"/>
<comment type="caution">
    <text evidence="1">The sequence shown here is derived from an EMBL/GenBank/DDBJ whole genome shotgun (WGS) entry which is preliminary data.</text>
</comment>